<sequence>MLDGLARPRVAAEHIQLYSKTMAAKIAYDKIVIEMEVIPEQFSAPHTKVMAEQIDGVVSVVTYKVCPVCEEKCTACKGVYLEDFTSEDIRTRDYACAEKNEDGEIETIYLHN</sequence>
<dbReference type="EMBL" id="JBHTAX010000002">
    <property type="protein sequence ID" value="MFC7191983.1"/>
    <property type="molecule type" value="Genomic_DNA"/>
</dbReference>
<protein>
    <submittedName>
        <fullName evidence="3">Uncharacterized protein</fullName>
    </submittedName>
</protein>
<accession>A0ABD5YS33</accession>
<dbReference type="Proteomes" id="UP001596417">
    <property type="component" value="Unassembled WGS sequence"/>
</dbReference>
<dbReference type="EMBL" id="JBHTAX010000001">
    <property type="protein sequence ID" value="MFC7188405.1"/>
    <property type="molecule type" value="Genomic_DNA"/>
</dbReference>
<organism evidence="3 4">
    <name type="scientific">Halocatena marina</name>
    <dbReference type="NCBI Taxonomy" id="2934937"/>
    <lineage>
        <taxon>Archaea</taxon>
        <taxon>Methanobacteriati</taxon>
        <taxon>Methanobacteriota</taxon>
        <taxon>Stenosarchaea group</taxon>
        <taxon>Halobacteria</taxon>
        <taxon>Halobacteriales</taxon>
        <taxon>Natronomonadaceae</taxon>
        <taxon>Halocatena</taxon>
    </lineage>
</organism>
<evidence type="ECO:0000313" key="2">
    <source>
        <dbReference type="EMBL" id="MFC7191919.1"/>
    </source>
</evidence>
<evidence type="ECO:0000313" key="4">
    <source>
        <dbReference type="Proteomes" id="UP001596417"/>
    </source>
</evidence>
<proteinExistence type="predicted"/>
<reference evidence="3" key="1">
    <citation type="journal article" date="2014" name="Int. J. Syst. Evol. Microbiol.">
        <title>Complete genome sequence of Corynebacterium casei LMG S-19264T (=DSM 44701T), isolated from a smear-ripened cheese.</title>
        <authorList>
            <consortium name="US DOE Joint Genome Institute (JGI-PGF)"/>
            <person name="Walter F."/>
            <person name="Albersmeier A."/>
            <person name="Kalinowski J."/>
            <person name="Ruckert C."/>
        </authorList>
    </citation>
    <scope>NUCLEOTIDE SEQUENCE [LARGE SCALE GENOMIC DNA]</scope>
    <source>
        <strain evidence="3">NBRC 107106</strain>
    </source>
</reference>
<dbReference type="RefSeq" id="WP_264822379.1">
    <property type="nucleotide sequence ID" value="NZ_CP110249.1"/>
</dbReference>
<dbReference type="EMBL" id="JBHTAX010000001">
    <property type="protein sequence ID" value="MFC7191919.1"/>
    <property type="molecule type" value="Genomic_DNA"/>
</dbReference>
<gene>
    <name evidence="1" type="ORF">ACFQL7_00065</name>
    <name evidence="2" type="ORF">ACFQL7_20415</name>
    <name evidence="3" type="ORF">ACFQL7_20750</name>
</gene>
<evidence type="ECO:0000313" key="1">
    <source>
        <dbReference type="EMBL" id="MFC7188405.1"/>
    </source>
</evidence>
<comment type="caution">
    <text evidence="3">The sequence shown here is derived from an EMBL/GenBank/DDBJ whole genome shotgun (WGS) entry which is preliminary data.</text>
</comment>
<name>A0ABD5YS33_9EURY</name>
<reference evidence="3" key="3">
    <citation type="submission" date="2024-09" db="EMBL/GenBank/DDBJ databases">
        <authorList>
            <person name="Sun Q."/>
        </authorList>
    </citation>
    <scope>NUCLEOTIDE SEQUENCE</scope>
    <source>
        <strain evidence="3">NBRC 107106</strain>
    </source>
</reference>
<dbReference type="GeneID" id="76201709"/>
<dbReference type="AlphaFoldDB" id="A0ABD5YS33"/>
<reference evidence="4" key="2">
    <citation type="journal article" date="2019" name="Int. J. Syst. Evol. Microbiol.">
        <title>The Global Catalogue of Microorganisms (GCM) 10K type strain sequencing project: providing services to taxonomists for standard genome sequencing and annotation.</title>
        <authorList>
            <consortium name="The Broad Institute Genomics Platform"/>
            <consortium name="The Broad Institute Genome Sequencing Center for Infectious Disease"/>
            <person name="Wu L."/>
            <person name="Ma J."/>
        </authorList>
    </citation>
    <scope>NUCLEOTIDE SEQUENCE [LARGE SCALE GENOMIC DNA]</scope>
    <source>
        <strain evidence="4">RDMS1</strain>
    </source>
</reference>
<keyword evidence="4" id="KW-1185">Reference proteome</keyword>
<evidence type="ECO:0000313" key="3">
    <source>
        <dbReference type="EMBL" id="MFC7191983.1"/>
    </source>
</evidence>